<reference evidence="3" key="1">
    <citation type="journal article" date="2018" name="Int. J. Syst. Evol. Microbiol.">
        <title>Carboxylicivirga sediminis sp. nov., isolated from coastal sediment.</title>
        <authorList>
            <person name="Wang F.Q."/>
            <person name="Ren L.H."/>
            <person name="Zou R.J."/>
            <person name="Sun Y.Z."/>
            <person name="Liu X.J."/>
            <person name="Jiang F."/>
            <person name="Liu L.J."/>
        </authorList>
    </citation>
    <scope>NUCLEOTIDE SEQUENCE</scope>
    <source>
        <strain evidence="3">JR1</strain>
    </source>
</reference>
<name>A0A941F7T8_9BACT</name>
<dbReference type="InterPro" id="IPR036869">
    <property type="entry name" value="J_dom_sf"/>
</dbReference>
<evidence type="ECO:0000256" key="1">
    <source>
        <dbReference type="SAM" id="Phobius"/>
    </source>
</evidence>
<dbReference type="Pfam" id="PF00226">
    <property type="entry name" value="DnaJ"/>
    <property type="match status" value="1"/>
</dbReference>
<keyword evidence="1" id="KW-0812">Transmembrane</keyword>
<dbReference type="InterPro" id="IPR050817">
    <property type="entry name" value="DjlA_DnaK_co-chaperone"/>
</dbReference>
<dbReference type="Pfam" id="PF05099">
    <property type="entry name" value="TerB"/>
    <property type="match status" value="1"/>
</dbReference>
<keyword evidence="4" id="KW-1185">Reference proteome</keyword>
<dbReference type="Proteomes" id="UP000679220">
    <property type="component" value="Unassembled WGS sequence"/>
</dbReference>
<gene>
    <name evidence="3" type="ORF">KDU71_22320</name>
</gene>
<comment type="caution">
    <text evidence="3">The sequence shown here is derived from an EMBL/GenBank/DDBJ whole genome shotgun (WGS) entry which is preliminary data.</text>
</comment>
<dbReference type="InterPro" id="IPR001623">
    <property type="entry name" value="DnaJ_domain"/>
</dbReference>
<organism evidence="3 4">
    <name type="scientific">Carboxylicivirga sediminis</name>
    <dbReference type="NCBI Taxonomy" id="2006564"/>
    <lineage>
        <taxon>Bacteria</taxon>
        <taxon>Pseudomonadati</taxon>
        <taxon>Bacteroidota</taxon>
        <taxon>Bacteroidia</taxon>
        <taxon>Marinilabiliales</taxon>
        <taxon>Marinilabiliaceae</taxon>
        <taxon>Carboxylicivirga</taxon>
    </lineage>
</organism>
<evidence type="ECO:0000313" key="4">
    <source>
        <dbReference type="Proteomes" id="UP000679220"/>
    </source>
</evidence>
<feature type="domain" description="J" evidence="2">
    <location>
        <begin position="178"/>
        <end position="242"/>
    </location>
</feature>
<dbReference type="SUPFAM" id="SSF46565">
    <property type="entry name" value="Chaperone J-domain"/>
    <property type="match status" value="1"/>
</dbReference>
<dbReference type="PRINTS" id="PR00625">
    <property type="entry name" value="JDOMAIN"/>
</dbReference>
<accession>A0A941F7T8</accession>
<dbReference type="InterPro" id="IPR029024">
    <property type="entry name" value="TerB-like"/>
</dbReference>
<evidence type="ECO:0000259" key="2">
    <source>
        <dbReference type="PROSITE" id="PS50076"/>
    </source>
</evidence>
<dbReference type="InterPro" id="IPR007791">
    <property type="entry name" value="DjlA_N"/>
</dbReference>
<feature type="transmembrane region" description="Helical" evidence="1">
    <location>
        <begin position="12"/>
        <end position="31"/>
    </location>
</feature>
<dbReference type="CDD" id="cd06257">
    <property type="entry name" value="DnaJ"/>
    <property type="match status" value="1"/>
</dbReference>
<dbReference type="Gene3D" id="1.10.287.110">
    <property type="entry name" value="DnaJ domain"/>
    <property type="match status" value="1"/>
</dbReference>
<keyword evidence="1" id="KW-0472">Membrane</keyword>
<dbReference type="Gene3D" id="1.10.3680.10">
    <property type="entry name" value="TerB-like"/>
    <property type="match status" value="1"/>
</dbReference>
<dbReference type="SUPFAM" id="SSF158682">
    <property type="entry name" value="TerB-like"/>
    <property type="match status" value="1"/>
</dbReference>
<dbReference type="EMBL" id="JAGTAR010000062">
    <property type="protein sequence ID" value="MBR8538323.1"/>
    <property type="molecule type" value="Genomic_DNA"/>
</dbReference>
<reference evidence="3" key="2">
    <citation type="submission" date="2021-04" db="EMBL/GenBank/DDBJ databases">
        <authorList>
            <person name="Zhang T."/>
            <person name="Zhang Y."/>
            <person name="Lu D."/>
            <person name="Zuo D."/>
            <person name="Du Z."/>
        </authorList>
    </citation>
    <scope>NUCLEOTIDE SEQUENCE</scope>
    <source>
        <strain evidence="3">JR1</strain>
    </source>
</reference>
<dbReference type="PANTHER" id="PTHR24074">
    <property type="entry name" value="CO-CHAPERONE PROTEIN DJLA"/>
    <property type="match status" value="1"/>
</dbReference>
<proteinExistence type="predicted"/>
<dbReference type="AlphaFoldDB" id="A0A941F7T8"/>
<keyword evidence="1" id="KW-1133">Transmembrane helix</keyword>
<dbReference type="PROSITE" id="PS50076">
    <property type="entry name" value="DNAJ_2"/>
    <property type="match status" value="1"/>
</dbReference>
<protein>
    <submittedName>
        <fullName evidence="3">TerB family tellurite resistance protein</fullName>
    </submittedName>
</protein>
<dbReference type="RefSeq" id="WP_212193346.1">
    <property type="nucleotide sequence ID" value="NZ_JAGTAR010000062.1"/>
</dbReference>
<dbReference type="SMART" id="SM00271">
    <property type="entry name" value="DnaJ"/>
    <property type="match status" value="1"/>
</dbReference>
<evidence type="ECO:0000313" key="3">
    <source>
        <dbReference type="EMBL" id="MBR8538323.1"/>
    </source>
</evidence>
<sequence>MGILGSFLGASIGWWTLGPIGAIMGLVLGHLSEEQSTFIKGSKQSPHQQARSGFLATLLVLVAAVMKADGKVVRSELDFVKRSLVATFGEKEAGKALLMLRDILNQNIPVDEVVHQARVNINYASKVQLMHLLYGIALADGHLSSEEKNYLQQIAYGLGISSADMTSIASMYVKDSSAAYKVLEVDENASNEVIKKAYKKMAVRFHPDKVAHLGDDIRKDAERKFQKINEAYEQIKKERGIK</sequence>